<comment type="caution">
    <text evidence="1">The sequence shown here is derived from an EMBL/GenBank/DDBJ whole genome shotgun (WGS) entry which is preliminary data.</text>
</comment>
<dbReference type="Proteomes" id="UP001642464">
    <property type="component" value="Unassembled WGS sequence"/>
</dbReference>
<keyword evidence="2" id="KW-1185">Reference proteome</keyword>
<reference evidence="1 2" key="1">
    <citation type="submission" date="2024-02" db="EMBL/GenBank/DDBJ databases">
        <authorList>
            <person name="Chen Y."/>
            <person name="Shah S."/>
            <person name="Dougan E. K."/>
            <person name="Thang M."/>
            <person name="Chan C."/>
        </authorList>
    </citation>
    <scope>NUCLEOTIDE SEQUENCE [LARGE SCALE GENOMIC DNA]</scope>
</reference>
<proteinExistence type="predicted"/>
<evidence type="ECO:0000313" key="2">
    <source>
        <dbReference type="Proteomes" id="UP001642464"/>
    </source>
</evidence>
<organism evidence="1 2">
    <name type="scientific">Durusdinium trenchii</name>
    <dbReference type="NCBI Taxonomy" id="1381693"/>
    <lineage>
        <taxon>Eukaryota</taxon>
        <taxon>Sar</taxon>
        <taxon>Alveolata</taxon>
        <taxon>Dinophyceae</taxon>
        <taxon>Suessiales</taxon>
        <taxon>Symbiodiniaceae</taxon>
        <taxon>Durusdinium</taxon>
    </lineage>
</organism>
<accession>A0ABP0IM70</accession>
<dbReference type="EMBL" id="CAXAMM010004459">
    <property type="protein sequence ID" value="CAK9003693.1"/>
    <property type="molecule type" value="Genomic_DNA"/>
</dbReference>
<name>A0ABP0IM70_9DINO</name>
<gene>
    <name evidence="1" type="ORF">SCF082_LOCUS7864</name>
</gene>
<sequence length="254" mass="28727">MYLKTVLQTLGTKKQLEAEDLYKLNEATFNVPEEESIDEKMATKLFAAVEKTVAAYTAGRYDKEDSNFFYDYVALLGTMQNQHFFTGKQHQMMISWLKDALGGDGEKQKGNSKVVARLEEEHRKLQEEMNKLKDLSSAVQTLRSIRLPEAQEGKGKKSGKGEGKKDRKEEGTDDPARKELKAQVNAAGRALAKKKREVIDKYGVEAQPSCCQLGIENWLVVSRKQHLRPVRPWTTKRSIPICSALRSSKSATMR</sequence>
<protein>
    <submittedName>
        <fullName evidence="1">Uncharacterized protein</fullName>
    </submittedName>
</protein>
<evidence type="ECO:0000313" key="1">
    <source>
        <dbReference type="EMBL" id="CAK9003693.1"/>
    </source>
</evidence>